<evidence type="ECO:0000313" key="3">
    <source>
        <dbReference type="Proteomes" id="UP000799118"/>
    </source>
</evidence>
<feature type="region of interest" description="Disordered" evidence="1">
    <location>
        <begin position="307"/>
        <end position="338"/>
    </location>
</feature>
<accession>A0A6A4I127</accession>
<dbReference type="EMBL" id="ML769418">
    <property type="protein sequence ID" value="KAE9404236.1"/>
    <property type="molecule type" value="Genomic_DNA"/>
</dbReference>
<proteinExistence type="predicted"/>
<evidence type="ECO:0000256" key="1">
    <source>
        <dbReference type="SAM" id="MobiDB-lite"/>
    </source>
</evidence>
<feature type="compositionally biased region" description="Acidic residues" evidence="1">
    <location>
        <begin position="471"/>
        <end position="489"/>
    </location>
</feature>
<feature type="compositionally biased region" description="Acidic residues" evidence="1">
    <location>
        <begin position="443"/>
        <end position="453"/>
    </location>
</feature>
<feature type="compositionally biased region" description="Low complexity" evidence="1">
    <location>
        <begin position="417"/>
        <end position="440"/>
    </location>
</feature>
<feature type="compositionally biased region" description="Acidic residues" evidence="1">
    <location>
        <begin position="403"/>
        <end position="416"/>
    </location>
</feature>
<reference evidence="2" key="1">
    <citation type="journal article" date="2019" name="Environ. Microbiol.">
        <title>Fungal ecological strategies reflected in gene transcription - a case study of two litter decomposers.</title>
        <authorList>
            <person name="Barbi F."/>
            <person name="Kohler A."/>
            <person name="Barry K."/>
            <person name="Baskaran P."/>
            <person name="Daum C."/>
            <person name="Fauchery L."/>
            <person name="Ihrmark K."/>
            <person name="Kuo A."/>
            <person name="LaButti K."/>
            <person name="Lipzen A."/>
            <person name="Morin E."/>
            <person name="Grigoriev I.V."/>
            <person name="Henrissat B."/>
            <person name="Lindahl B."/>
            <person name="Martin F."/>
        </authorList>
    </citation>
    <scope>NUCLEOTIDE SEQUENCE</scope>
    <source>
        <strain evidence="2">JB14</strain>
    </source>
</reference>
<gene>
    <name evidence="2" type="ORF">BT96DRAFT_989513</name>
</gene>
<feature type="compositionally biased region" description="Low complexity" evidence="1">
    <location>
        <begin position="355"/>
        <end position="364"/>
    </location>
</feature>
<feature type="region of interest" description="Disordered" evidence="1">
    <location>
        <begin position="558"/>
        <end position="577"/>
    </location>
</feature>
<name>A0A6A4I127_9AGAR</name>
<dbReference type="AlphaFoldDB" id="A0A6A4I127"/>
<feature type="compositionally biased region" description="Basic and acidic residues" evidence="1">
    <location>
        <begin position="454"/>
        <end position="470"/>
    </location>
</feature>
<organism evidence="2 3">
    <name type="scientific">Gymnopus androsaceus JB14</name>
    <dbReference type="NCBI Taxonomy" id="1447944"/>
    <lineage>
        <taxon>Eukaryota</taxon>
        <taxon>Fungi</taxon>
        <taxon>Dikarya</taxon>
        <taxon>Basidiomycota</taxon>
        <taxon>Agaricomycotina</taxon>
        <taxon>Agaricomycetes</taxon>
        <taxon>Agaricomycetidae</taxon>
        <taxon>Agaricales</taxon>
        <taxon>Marasmiineae</taxon>
        <taxon>Omphalotaceae</taxon>
        <taxon>Gymnopus</taxon>
    </lineage>
</organism>
<dbReference type="Proteomes" id="UP000799118">
    <property type="component" value="Unassembled WGS sequence"/>
</dbReference>
<feature type="region of interest" description="Disordered" evidence="1">
    <location>
        <begin position="46"/>
        <end position="76"/>
    </location>
</feature>
<feature type="region of interest" description="Disordered" evidence="1">
    <location>
        <begin position="355"/>
        <end position="501"/>
    </location>
</feature>
<keyword evidence="3" id="KW-1185">Reference proteome</keyword>
<protein>
    <submittedName>
        <fullName evidence="2">Uncharacterized protein</fullName>
    </submittedName>
</protein>
<evidence type="ECO:0000313" key="2">
    <source>
        <dbReference type="EMBL" id="KAE9404236.1"/>
    </source>
</evidence>
<feature type="compositionally biased region" description="Polar residues" evidence="1">
    <location>
        <begin position="324"/>
        <end position="338"/>
    </location>
</feature>
<sequence>MSDDRALSEHAVQDRRGRLAFFATHDRWLPDHRPEWQVFRDSDRQVMGQGREILPPLPPSPSTSRPLLPHPPRLPSFPLSPIVKVEEVEPILVWSSSPAQHHSNVEAEAELPYSSPETEALQPQTQVEDNIRASTRSPVPSPEKRDQCDFATVTVNSSPKACSGQHSLATKLSTPSNPQMVSLSQRLAATSLLCTNLSGTSQNIIHPCSSSSDAGVIRKTNASSANFSNDLYADASSFGSGSGIHYVEANQDQPSREELLLVSSVSGSGDCSAGSNQNQSKAIEELFKNISIDNAQQQGRLECQQEAREKVRDTELSEVDGEQSVLSHSSPVDASESALSSQGRYSALLSLSPLSSSASSRAPSVEVDSELGTELEVETEYDELEPELDDDLDYDDGHTSDSDYQDDSNADSESESEGFFFPFSYPSSRRSSLASSRAPSIEFDVESSPELELETGHYDDDELESGHDDDHDSDLDSQNDASADSESESEEHFCPSSPPRCSISDFYDVETGKWVTGSANFDDFESESDTELSSYAIEASQGSLEDLLASAPTYDIEDESHYPPYGAPRWQFPQNNSDPPRDIESVYVTFFAFAAPVIPSV</sequence>
<feature type="compositionally biased region" description="Acidic residues" evidence="1">
    <location>
        <begin position="367"/>
        <end position="394"/>
    </location>
</feature>